<sequence>MIILSFDVGVKNLALCLINYDDACVTINDWSVIDLCNNDKNTTSTQCIQHRKNVPCYKPAKFVYKNQNYCGICAKTCSCYTNNGSFDVQKIIKMKKERLLEIAEQHELPVTKKDTKENIKQRVVQHITDHEFRNVAKVCVNDFSLIDIGRNLHSKMNDCLEKWNTTIDIVLIENQISPIANRMKTLQGMITQYFIMKTDAEIMYVSSENKLRDHIVDKTNYAQRKKDSVEITRKLIASDTYYIDPIWIDIFAKSKKKDDLSDTLLQGLWYINNKL</sequence>
<dbReference type="GO" id="GO:0006310">
    <property type="term" value="P:DNA recombination"/>
    <property type="evidence" value="ECO:0007669"/>
    <property type="project" value="InterPro"/>
</dbReference>
<dbReference type="InterPro" id="IPR006932">
    <property type="entry name" value="HJ-resolvase_A22"/>
</dbReference>
<organism evidence="2">
    <name type="scientific">viral metagenome</name>
    <dbReference type="NCBI Taxonomy" id="1070528"/>
    <lineage>
        <taxon>unclassified sequences</taxon>
        <taxon>metagenomes</taxon>
        <taxon>organismal metagenomes</taxon>
    </lineage>
</organism>
<dbReference type="AlphaFoldDB" id="A0A6C0LU23"/>
<reference evidence="2" key="1">
    <citation type="journal article" date="2020" name="Nature">
        <title>Giant virus diversity and host interactions through global metagenomics.</title>
        <authorList>
            <person name="Schulz F."/>
            <person name="Roux S."/>
            <person name="Paez-Espino D."/>
            <person name="Jungbluth S."/>
            <person name="Walsh D.A."/>
            <person name="Denef V.J."/>
            <person name="McMahon K.D."/>
            <person name="Konstantinidis K.T."/>
            <person name="Eloe-Fadrosh E.A."/>
            <person name="Kyrpides N.C."/>
            <person name="Woyke T."/>
        </authorList>
    </citation>
    <scope>NUCLEOTIDE SEQUENCE</scope>
    <source>
        <strain evidence="2">GVMAG-S-1016713-123</strain>
    </source>
</reference>
<name>A0A6C0LU23_9ZZZZ</name>
<dbReference type="GO" id="GO:0000287">
    <property type="term" value="F:magnesium ion binding"/>
    <property type="evidence" value="ECO:0007669"/>
    <property type="project" value="InterPro"/>
</dbReference>
<dbReference type="InterPro" id="IPR036397">
    <property type="entry name" value="RNaseH_sf"/>
</dbReference>
<dbReference type="Pfam" id="PF04848">
    <property type="entry name" value="Pox_A22"/>
    <property type="match status" value="2"/>
</dbReference>
<dbReference type="EMBL" id="MN740569">
    <property type="protein sequence ID" value="QHU34346.1"/>
    <property type="molecule type" value="Genomic_DNA"/>
</dbReference>
<proteinExistence type="predicted"/>
<dbReference type="Gene3D" id="3.30.420.10">
    <property type="entry name" value="Ribonuclease H-like superfamily/Ribonuclease H"/>
    <property type="match status" value="1"/>
</dbReference>
<dbReference type="GO" id="GO:0016788">
    <property type="term" value="F:hydrolase activity, acting on ester bonds"/>
    <property type="evidence" value="ECO:0007669"/>
    <property type="project" value="InterPro"/>
</dbReference>
<dbReference type="SUPFAM" id="SSF53098">
    <property type="entry name" value="Ribonuclease H-like"/>
    <property type="match status" value="1"/>
</dbReference>
<protein>
    <recommendedName>
        <fullName evidence="3">Mitochondrial resolvase Ydc2 catalytic domain-containing protein</fullName>
    </recommendedName>
</protein>
<accession>A0A6C0LU23</accession>
<dbReference type="GO" id="GO:0000400">
    <property type="term" value="F:four-way junction DNA binding"/>
    <property type="evidence" value="ECO:0007669"/>
    <property type="project" value="InterPro"/>
</dbReference>
<evidence type="ECO:0000313" key="2">
    <source>
        <dbReference type="EMBL" id="QHU34346.1"/>
    </source>
</evidence>
<keyword evidence="1" id="KW-0378">Hydrolase</keyword>
<evidence type="ECO:0000256" key="1">
    <source>
        <dbReference type="ARBA" id="ARBA00022801"/>
    </source>
</evidence>
<dbReference type="GO" id="GO:0006281">
    <property type="term" value="P:DNA repair"/>
    <property type="evidence" value="ECO:0007669"/>
    <property type="project" value="InterPro"/>
</dbReference>
<dbReference type="InterPro" id="IPR012337">
    <property type="entry name" value="RNaseH-like_sf"/>
</dbReference>
<evidence type="ECO:0008006" key="3">
    <source>
        <dbReference type="Google" id="ProtNLM"/>
    </source>
</evidence>